<keyword evidence="2" id="KW-0472">Membrane</keyword>
<organism evidence="3 4">
    <name type="scientific">Corchorus olitorius</name>
    <dbReference type="NCBI Taxonomy" id="93759"/>
    <lineage>
        <taxon>Eukaryota</taxon>
        <taxon>Viridiplantae</taxon>
        <taxon>Streptophyta</taxon>
        <taxon>Embryophyta</taxon>
        <taxon>Tracheophyta</taxon>
        <taxon>Spermatophyta</taxon>
        <taxon>Magnoliopsida</taxon>
        <taxon>eudicotyledons</taxon>
        <taxon>Gunneridae</taxon>
        <taxon>Pentapetalae</taxon>
        <taxon>rosids</taxon>
        <taxon>malvids</taxon>
        <taxon>Malvales</taxon>
        <taxon>Malvaceae</taxon>
        <taxon>Grewioideae</taxon>
        <taxon>Apeibeae</taxon>
        <taxon>Corchorus</taxon>
    </lineage>
</organism>
<evidence type="ECO:0000256" key="1">
    <source>
        <dbReference type="SAM" id="MobiDB-lite"/>
    </source>
</evidence>
<dbReference type="OrthoDB" id="14833at2759"/>
<dbReference type="PANTHER" id="PTHR10972">
    <property type="entry name" value="OXYSTEROL-BINDING PROTEIN-RELATED"/>
    <property type="match status" value="1"/>
</dbReference>
<dbReference type="SUPFAM" id="SSF144000">
    <property type="entry name" value="Oxysterol-binding protein-like"/>
    <property type="match status" value="1"/>
</dbReference>
<evidence type="ECO:0000256" key="2">
    <source>
        <dbReference type="SAM" id="Phobius"/>
    </source>
</evidence>
<accession>A0A1R3G2Z7</accession>
<dbReference type="InterPro" id="IPR000648">
    <property type="entry name" value="Oxysterol-bd"/>
</dbReference>
<name>A0A1R3G2Z7_9ROSI</name>
<dbReference type="GO" id="GO:0016020">
    <property type="term" value="C:membrane"/>
    <property type="evidence" value="ECO:0007669"/>
    <property type="project" value="TreeGrafter"/>
</dbReference>
<dbReference type="GO" id="GO:0005829">
    <property type="term" value="C:cytosol"/>
    <property type="evidence" value="ECO:0007669"/>
    <property type="project" value="TreeGrafter"/>
</dbReference>
<reference evidence="4" key="1">
    <citation type="submission" date="2013-09" db="EMBL/GenBank/DDBJ databases">
        <title>Corchorus olitorius genome sequencing.</title>
        <authorList>
            <person name="Alam M."/>
            <person name="Haque M.S."/>
            <person name="Islam M.S."/>
            <person name="Emdad E.M."/>
            <person name="Islam M.M."/>
            <person name="Ahmed B."/>
            <person name="Halim A."/>
            <person name="Hossen Q.M.M."/>
            <person name="Hossain M.Z."/>
            <person name="Ahmed R."/>
            <person name="Khan M.M."/>
            <person name="Islam R."/>
            <person name="Rashid M.M."/>
            <person name="Khan S.A."/>
            <person name="Rahman M.S."/>
            <person name="Alam M."/>
            <person name="Yahiya A.S."/>
            <person name="Khan M.S."/>
            <person name="Azam M.S."/>
            <person name="Haque T."/>
            <person name="Lashkar M.Z.H."/>
            <person name="Akhand A.I."/>
            <person name="Morshed G."/>
            <person name="Roy S."/>
            <person name="Uddin K.S."/>
            <person name="Rabeya T."/>
            <person name="Hossain A.S."/>
            <person name="Chowdhury A."/>
            <person name="Snigdha A.R."/>
            <person name="Mortoza M.S."/>
            <person name="Matin S.A."/>
            <person name="Hoque S.M.E."/>
            <person name="Islam M.K."/>
            <person name="Roy D.K."/>
            <person name="Haider R."/>
            <person name="Moosa M.M."/>
            <person name="Elias S.M."/>
            <person name="Hasan A.M."/>
            <person name="Jahan S."/>
            <person name="Shafiuddin M."/>
            <person name="Mahmood N."/>
            <person name="Shommy N.S."/>
        </authorList>
    </citation>
    <scope>NUCLEOTIDE SEQUENCE [LARGE SCALE GENOMIC DNA]</scope>
    <source>
        <strain evidence="4">cv. O-4</strain>
    </source>
</reference>
<sequence>MGCWKCVFVRNLKLLLPLGVLSVPNCFCFCLYYSSKAFALPLMLKQVSHHPTLIACHCEGKGWKFWGDSNLRSKFWGRSIQLDPVGVLTLEFDDGEIFQWSKVTTTIYNLILGKLYCDHHGLMHIHGNRQYSCKLKFKEQSMLDRNPHQVHGSVEDLSGKKVATLTGKWDDSMYYVIGDASGKQKDCNSSSNASLLWKRNKPPPNLTRYNLTSFAITLNELTPGLQEKLPPTDSRLRPDQRHLENGEYERANAEKQRLERRQRMILFNIIAHLQYASGPAQSRKLQENGWKPRWFQREGEDGPFRYVGGYWEAREQGKWDECPNIFGDFNEELVDSSERS</sequence>
<dbReference type="AlphaFoldDB" id="A0A1R3G2Z7"/>
<feature type="region of interest" description="Disordered" evidence="1">
    <location>
        <begin position="225"/>
        <end position="255"/>
    </location>
</feature>
<dbReference type="EMBL" id="AWUE01023858">
    <property type="protein sequence ID" value="OMO52437.1"/>
    <property type="molecule type" value="Genomic_DNA"/>
</dbReference>
<feature type="transmembrane region" description="Helical" evidence="2">
    <location>
        <begin position="12"/>
        <end position="34"/>
    </location>
</feature>
<dbReference type="Proteomes" id="UP000187203">
    <property type="component" value="Unassembled WGS sequence"/>
</dbReference>
<evidence type="ECO:0000313" key="3">
    <source>
        <dbReference type="EMBL" id="OMO52437.1"/>
    </source>
</evidence>
<dbReference type="InterPro" id="IPR037239">
    <property type="entry name" value="OSBP_sf"/>
</dbReference>
<protein>
    <submittedName>
        <fullName evidence="3">Oxysterol-binding protein</fullName>
    </submittedName>
</protein>
<gene>
    <name evidence="3" type="ORF">COLO4_37199</name>
</gene>
<keyword evidence="2" id="KW-1133">Transmembrane helix</keyword>
<dbReference type="Gene3D" id="2.40.160.120">
    <property type="match status" value="1"/>
</dbReference>
<feature type="compositionally biased region" description="Basic and acidic residues" evidence="1">
    <location>
        <begin position="234"/>
        <end position="255"/>
    </location>
</feature>
<keyword evidence="4" id="KW-1185">Reference proteome</keyword>
<dbReference type="Pfam" id="PF01237">
    <property type="entry name" value="Oxysterol_BP"/>
    <property type="match status" value="1"/>
</dbReference>
<dbReference type="GO" id="GO:0032934">
    <property type="term" value="F:sterol binding"/>
    <property type="evidence" value="ECO:0007669"/>
    <property type="project" value="TreeGrafter"/>
</dbReference>
<dbReference type="PANTHER" id="PTHR10972:SF88">
    <property type="entry name" value="OXYSTEROL-BINDING PROTEIN-RELATED PROTEIN 2B"/>
    <property type="match status" value="1"/>
</dbReference>
<comment type="caution">
    <text evidence="3">The sequence shown here is derived from an EMBL/GenBank/DDBJ whole genome shotgun (WGS) entry which is preliminary data.</text>
</comment>
<dbReference type="STRING" id="93759.A0A1R3G2Z7"/>
<evidence type="ECO:0000313" key="4">
    <source>
        <dbReference type="Proteomes" id="UP000187203"/>
    </source>
</evidence>
<keyword evidence="2" id="KW-0812">Transmembrane</keyword>
<dbReference type="FunFam" id="2.40.160.120:FF:000012">
    <property type="entry name" value="Oxysterol-binding protein-related protein 2A"/>
    <property type="match status" value="1"/>
</dbReference>
<proteinExistence type="predicted"/>